<dbReference type="EMBL" id="VMWH01000227">
    <property type="protein sequence ID" value="TVW81804.1"/>
    <property type="molecule type" value="Genomic_DNA"/>
</dbReference>
<dbReference type="Proteomes" id="UP000320896">
    <property type="component" value="Unassembled WGS sequence"/>
</dbReference>
<comment type="caution">
    <text evidence="1">The sequence shown here is derived from an EMBL/GenBank/DDBJ whole genome shotgun (WGS) entry which is preliminary data.</text>
</comment>
<protein>
    <submittedName>
        <fullName evidence="1">Cobalt ABC transporter permease</fullName>
    </submittedName>
</protein>
<evidence type="ECO:0000313" key="2">
    <source>
        <dbReference type="Proteomes" id="UP000320896"/>
    </source>
</evidence>
<organism evidence="1 2">
    <name type="scientific">Streptococcus pneumoniae</name>
    <dbReference type="NCBI Taxonomy" id="1313"/>
    <lineage>
        <taxon>Bacteria</taxon>
        <taxon>Bacillati</taxon>
        <taxon>Bacillota</taxon>
        <taxon>Bacilli</taxon>
        <taxon>Lactobacillales</taxon>
        <taxon>Streptococcaceae</taxon>
        <taxon>Streptococcus</taxon>
    </lineage>
</organism>
<sequence>FFCTILVRAIVKLYHQFAAGGKA</sequence>
<evidence type="ECO:0000313" key="1">
    <source>
        <dbReference type="EMBL" id="TVW81804.1"/>
    </source>
</evidence>
<accession>A0A558ZWP0</accession>
<gene>
    <name evidence="1" type="ORF">AZJ70_11135</name>
</gene>
<reference evidence="1 2" key="1">
    <citation type="submission" date="2019-07" db="EMBL/GenBank/DDBJ databases">
        <authorList>
            <person name="Mohale T."/>
        </authorList>
    </citation>
    <scope>NUCLEOTIDE SEQUENCE [LARGE SCALE GENOMIC DNA]</scope>
    <source>
        <strain evidence="1 2">NTPn 126</strain>
    </source>
</reference>
<feature type="non-terminal residue" evidence="1">
    <location>
        <position position="1"/>
    </location>
</feature>
<dbReference type="AlphaFoldDB" id="A0A558ZWP0"/>
<name>A0A558ZWP0_STREE</name>
<proteinExistence type="predicted"/>